<comment type="caution">
    <text evidence="2">The sequence shown here is derived from an EMBL/GenBank/DDBJ whole genome shotgun (WGS) entry which is preliminary data.</text>
</comment>
<proteinExistence type="predicted"/>
<reference evidence="2 3" key="1">
    <citation type="submission" date="2023-01" db="EMBL/GenBank/DDBJ databases">
        <title>Analysis of 21 Apiospora genomes using comparative genomics revels a genus with tremendous synthesis potential of carbohydrate active enzymes and secondary metabolites.</title>
        <authorList>
            <person name="Sorensen T."/>
        </authorList>
    </citation>
    <scope>NUCLEOTIDE SEQUENCE [LARGE SCALE GENOMIC DNA]</scope>
    <source>
        <strain evidence="2 3">CBS 33761</strain>
    </source>
</reference>
<gene>
    <name evidence="2" type="ORF">PG993_008974</name>
</gene>
<dbReference type="InterPro" id="IPR010730">
    <property type="entry name" value="HET"/>
</dbReference>
<dbReference type="Proteomes" id="UP001444661">
    <property type="component" value="Unassembled WGS sequence"/>
</dbReference>
<dbReference type="EMBL" id="JAQQWK010000009">
    <property type="protein sequence ID" value="KAK8033979.1"/>
    <property type="molecule type" value="Genomic_DNA"/>
</dbReference>
<evidence type="ECO:0000259" key="1">
    <source>
        <dbReference type="Pfam" id="PF06985"/>
    </source>
</evidence>
<evidence type="ECO:0000313" key="2">
    <source>
        <dbReference type="EMBL" id="KAK8033979.1"/>
    </source>
</evidence>
<evidence type="ECO:0000313" key="3">
    <source>
        <dbReference type="Proteomes" id="UP001444661"/>
    </source>
</evidence>
<dbReference type="PANTHER" id="PTHR33112:SF1">
    <property type="entry name" value="HETEROKARYON INCOMPATIBILITY DOMAIN-CONTAINING PROTEIN"/>
    <property type="match status" value="1"/>
</dbReference>
<organism evidence="2 3">
    <name type="scientific">Apiospora rasikravindrae</name>
    <dbReference type="NCBI Taxonomy" id="990691"/>
    <lineage>
        <taxon>Eukaryota</taxon>
        <taxon>Fungi</taxon>
        <taxon>Dikarya</taxon>
        <taxon>Ascomycota</taxon>
        <taxon>Pezizomycotina</taxon>
        <taxon>Sordariomycetes</taxon>
        <taxon>Xylariomycetidae</taxon>
        <taxon>Amphisphaeriales</taxon>
        <taxon>Apiosporaceae</taxon>
        <taxon>Apiospora</taxon>
    </lineage>
</organism>
<keyword evidence="3" id="KW-1185">Reference proteome</keyword>
<dbReference type="Pfam" id="PF06985">
    <property type="entry name" value="HET"/>
    <property type="match status" value="1"/>
</dbReference>
<protein>
    <recommendedName>
        <fullName evidence="1">Heterokaryon incompatibility domain-containing protein</fullName>
    </recommendedName>
</protein>
<sequence length="466" mass="52283">MESSSSVLCRNCRGLDFRKALAEWAEGRDSWDRPKLCYLDPLTDKQDGTSEAEGTSCFLCKSFPREPGWLCSLRSTLDVTSAPTPYPSAAVQLAYELESSPRPLRLGLICVDSKLFAARFHADFSLKWLHSLSYVWGKVGRSEKLPDLLPRTVEDAMQVTNMLGFQYLWVDAYCIDHTSPVIRQRQIRRMDAVYGRAQLTLVAAAGQDAESGLPGVGSRMEIPEVSINTSRWGTRGWTYQEPWLSCRSLVFTTEHVYFECQKMSCWRTKELHNPSPVSDADLENELKARSDKGPIVWQTHVGNNPDTANQRTYLYKGLGSTRYGSSHLQVTGGKLLDYCGLPWDVSQPNTIVKSLCWSHEEKLLSLHGVPVDRRPALPSWSWAGWSGAFGQMFWNDSRWTEDMELVNAMDGALGPNTILEVNTRLASNAVVRRGIQQGGEGVQFQFRTGSLAKNRSLRKELVEAGS</sequence>
<name>A0ABR1SJU1_9PEZI</name>
<dbReference type="PANTHER" id="PTHR33112">
    <property type="entry name" value="DOMAIN PROTEIN, PUTATIVE-RELATED"/>
    <property type="match status" value="1"/>
</dbReference>
<accession>A0ABR1SJU1</accession>
<feature type="domain" description="Heterokaryon incompatibility" evidence="1">
    <location>
        <begin position="131"/>
        <end position="218"/>
    </location>
</feature>